<organism evidence="2 3">
    <name type="scientific">Eiseniibacteriota bacterium</name>
    <dbReference type="NCBI Taxonomy" id="2212470"/>
    <lineage>
        <taxon>Bacteria</taxon>
        <taxon>Candidatus Eiseniibacteriota</taxon>
    </lineage>
</organism>
<evidence type="ECO:0000259" key="1">
    <source>
        <dbReference type="PROSITE" id="PS51819"/>
    </source>
</evidence>
<dbReference type="Pfam" id="PF18029">
    <property type="entry name" value="Glyoxalase_6"/>
    <property type="match status" value="1"/>
</dbReference>
<dbReference type="SUPFAM" id="SSF54593">
    <property type="entry name" value="Glyoxalase/Bleomycin resistance protein/Dihydroxybiphenyl dioxygenase"/>
    <property type="match status" value="1"/>
</dbReference>
<name>A0A956NHZ2_UNCEI</name>
<feature type="domain" description="VOC" evidence="1">
    <location>
        <begin position="4"/>
        <end position="113"/>
    </location>
</feature>
<dbReference type="InterPro" id="IPR041581">
    <property type="entry name" value="Glyoxalase_6"/>
</dbReference>
<evidence type="ECO:0000313" key="3">
    <source>
        <dbReference type="Proteomes" id="UP000739538"/>
    </source>
</evidence>
<dbReference type="EMBL" id="JAGQHS010000096">
    <property type="protein sequence ID" value="MCA9757379.1"/>
    <property type="molecule type" value="Genomic_DNA"/>
</dbReference>
<reference evidence="2" key="2">
    <citation type="journal article" date="2021" name="Microbiome">
        <title>Successional dynamics and alternative stable states in a saline activated sludge microbial community over 9 years.</title>
        <authorList>
            <person name="Wang Y."/>
            <person name="Ye J."/>
            <person name="Ju F."/>
            <person name="Liu L."/>
            <person name="Boyd J.A."/>
            <person name="Deng Y."/>
            <person name="Parks D.H."/>
            <person name="Jiang X."/>
            <person name="Yin X."/>
            <person name="Woodcroft B.J."/>
            <person name="Tyson G.W."/>
            <person name="Hugenholtz P."/>
            <person name="Polz M.F."/>
            <person name="Zhang T."/>
        </authorList>
    </citation>
    <scope>NUCLEOTIDE SEQUENCE</scope>
    <source>
        <strain evidence="2">HKST-UBA02</strain>
    </source>
</reference>
<accession>A0A956NHZ2</accession>
<evidence type="ECO:0000313" key="2">
    <source>
        <dbReference type="EMBL" id="MCA9757379.1"/>
    </source>
</evidence>
<dbReference type="InterPro" id="IPR037523">
    <property type="entry name" value="VOC_core"/>
</dbReference>
<protein>
    <submittedName>
        <fullName evidence="2">VOC family protein</fullName>
    </submittedName>
</protein>
<dbReference type="AlphaFoldDB" id="A0A956NHZ2"/>
<dbReference type="Proteomes" id="UP000739538">
    <property type="component" value="Unassembled WGS sequence"/>
</dbReference>
<dbReference type="Gene3D" id="3.10.180.10">
    <property type="entry name" value="2,3-Dihydroxybiphenyl 1,2-Dioxygenase, domain 1"/>
    <property type="match status" value="1"/>
</dbReference>
<sequence length="118" mass="12916">MEVETTKFVLWAEDMSRALGFWRDAFGFPAKFTDEHWSELDLGGASLALHGGHDGTVRESGFSVQVKDLDEALREIEAAGGTIVRAAESRPGEPIRLGVARDTEGNEFMITQYVGGSR</sequence>
<reference evidence="2" key="1">
    <citation type="submission" date="2020-04" db="EMBL/GenBank/DDBJ databases">
        <authorList>
            <person name="Zhang T."/>
        </authorList>
    </citation>
    <scope>NUCLEOTIDE SEQUENCE</scope>
    <source>
        <strain evidence="2">HKST-UBA02</strain>
    </source>
</reference>
<proteinExistence type="predicted"/>
<gene>
    <name evidence="2" type="ORF">KDA27_16365</name>
</gene>
<dbReference type="InterPro" id="IPR029068">
    <property type="entry name" value="Glyas_Bleomycin-R_OHBP_Dase"/>
</dbReference>
<dbReference type="PROSITE" id="PS51819">
    <property type="entry name" value="VOC"/>
    <property type="match status" value="1"/>
</dbReference>
<comment type="caution">
    <text evidence="2">The sequence shown here is derived from an EMBL/GenBank/DDBJ whole genome shotgun (WGS) entry which is preliminary data.</text>
</comment>